<keyword evidence="8" id="KW-0997">Cell inner membrane</keyword>
<feature type="binding site" evidence="17">
    <location>
        <position position="92"/>
    </location>
    <ligand>
        <name>[4Fe-4S] cluster</name>
        <dbReference type="ChEBI" id="CHEBI:49883"/>
    </ligand>
</feature>
<comment type="subunit">
    <text evidence="15">NDH-1 is composed of about 13 different subunits. Subunits NuoBCD, E, F, and G constitute the peripheral sector of the complex.</text>
</comment>
<comment type="subcellular location">
    <subcellularLocation>
        <location evidence="2">Cell inner membrane</location>
        <topology evidence="2">Peripheral membrane protein</topology>
        <orientation evidence="2">Cytoplasmic side</orientation>
    </subcellularLocation>
    <subcellularLocation>
        <location evidence="17">Cell membrane</location>
        <topology evidence="17">Peripheral membrane protein</topology>
        <orientation evidence="17">Cytoplasmic side</orientation>
    </subcellularLocation>
</comment>
<dbReference type="InterPro" id="IPR014029">
    <property type="entry name" value="NADH_UbQ_OxRdtase_49kDa_CS"/>
</dbReference>
<dbReference type="SUPFAM" id="SSF143243">
    <property type="entry name" value="Nqo5-like"/>
    <property type="match status" value="1"/>
</dbReference>
<feature type="binding site" evidence="17">
    <location>
        <position position="27"/>
    </location>
    <ligand>
        <name>[4Fe-4S] cluster</name>
        <dbReference type="ChEBI" id="CHEBI:49883"/>
    </ligand>
</feature>
<keyword evidence="10 17" id="KW-1278">Translocase</keyword>
<dbReference type="RefSeq" id="WP_332309031.1">
    <property type="nucleotide sequence ID" value="NZ_JACDUS010000009.1"/>
</dbReference>
<evidence type="ECO:0000256" key="3">
    <source>
        <dbReference type="ARBA" id="ARBA00006408"/>
    </source>
</evidence>
<comment type="similarity">
    <text evidence="5">In the C-terminal section; belongs to the complex I 49 kDa subunit family.</text>
</comment>
<feature type="domain" description="NADH:ubiquinone oxidoreductase 30kDa subunit" evidence="21">
    <location>
        <begin position="243"/>
        <end position="369"/>
    </location>
</feature>
<comment type="similarity">
    <text evidence="3">In the N-terminal section; belongs to the complex I 20 kDa subunit family.</text>
</comment>
<comment type="subunit">
    <text evidence="17">NDH-1 is composed of 14 different subunits. Subunits NuoB, C, D, E, F, and G constitute the peripheral sector of the complex.</text>
</comment>
<dbReference type="EMBL" id="JACDUS010000009">
    <property type="protein sequence ID" value="MBA2882397.1"/>
    <property type="molecule type" value="Genomic_DNA"/>
</dbReference>
<evidence type="ECO:0000256" key="20">
    <source>
        <dbReference type="SAM" id="MobiDB-lite"/>
    </source>
</evidence>
<dbReference type="PROSITE" id="PS51257">
    <property type="entry name" value="PROKAR_LIPOPROTEIN"/>
    <property type="match status" value="1"/>
</dbReference>
<feature type="binding site" evidence="17">
    <location>
        <position position="121"/>
    </location>
    <ligand>
        <name>[4Fe-4S] cluster</name>
        <dbReference type="ChEBI" id="CHEBI:49883"/>
    </ligand>
</feature>
<evidence type="ECO:0000256" key="7">
    <source>
        <dbReference type="ARBA" id="ARBA00022475"/>
    </source>
</evidence>
<dbReference type="InterPro" id="IPR022885">
    <property type="entry name" value="NDH1_su_D/H"/>
</dbReference>
<dbReference type="NCBIfam" id="TIGR01957">
    <property type="entry name" value="nuoB_fam"/>
    <property type="match status" value="1"/>
</dbReference>
<dbReference type="GO" id="GO:0051287">
    <property type="term" value="F:NAD binding"/>
    <property type="evidence" value="ECO:0007669"/>
    <property type="project" value="InterPro"/>
</dbReference>
<keyword evidence="6 17" id="KW-0813">Transport</keyword>
<protein>
    <recommendedName>
        <fullName evidence="17 18">Multifunctional fusion protein</fullName>
    </recommendedName>
    <domain>
        <recommendedName>
            <fullName evidence="17">NADH-quinone oxidoreductase subunit B</fullName>
            <ecNumber evidence="17">7.1.1.-</ecNumber>
        </recommendedName>
        <alternativeName>
            <fullName evidence="17">NADH dehydrogenase I subunit B</fullName>
        </alternativeName>
        <alternativeName>
            <fullName evidence="17">NDH-1 subunit B</fullName>
        </alternativeName>
    </domain>
    <domain>
        <recommendedName>
            <fullName evidence="18">NADH-quinone oxidoreductase subunit C</fullName>
        </recommendedName>
        <alternativeName>
            <fullName evidence="18">NADH dehydrogenase I subunit C</fullName>
        </alternativeName>
        <alternativeName>
            <fullName evidence="18">NDH-1 subunit C</fullName>
        </alternativeName>
    </domain>
    <domain>
        <recommendedName>
            <fullName evidence="19">NADH-quinone oxidoreductase subunit D</fullName>
        </recommendedName>
        <alternativeName>
            <fullName evidence="19">NADH dehydrogenase I subunit D</fullName>
        </alternativeName>
        <alternativeName>
            <fullName evidence="19">NDH-1 subunit D</fullName>
        </alternativeName>
    </domain>
</protein>
<evidence type="ECO:0000256" key="4">
    <source>
        <dbReference type="ARBA" id="ARBA00008265"/>
    </source>
</evidence>
<dbReference type="EC" id="7.1.1.-" evidence="17"/>
<dbReference type="InterPro" id="IPR006137">
    <property type="entry name" value="NADH_UbQ_OxRdtase-like_20kDa"/>
</dbReference>
<keyword evidence="17" id="KW-0004">4Fe-4S</keyword>
<evidence type="ECO:0000313" key="25">
    <source>
        <dbReference type="Proteomes" id="UP000525298"/>
    </source>
</evidence>
<dbReference type="PANTHER" id="PTHR11993:SF45">
    <property type="entry name" value="NADH-QUINONE OXIDOREDUCTASE SUBUNIT C_D"/>
    <property type="match status" value="1"/>
</dbReference>
<dbReference type="GO" id="GO:0050136">
    <property type="term" value="F:NADH dehydrogenase (quinone) (non-electrogenic) activity"/>
    <property type="evidence" value="ECO:0007669"/>
    <property type="project" value="UniProtKB-UniRule"/>
</dbReference>
<evidence type="ECO:0000256" key="13">
    <source>
        <dbReference type="ARBA" id="ARBA00023136"/>
    </source>
</evidence>
<dbReference type="Gene3D" id="1.10.645.10">
    <property type="entry name" value="Cytochrome-c3 Hydrogenase, chain B"/>
    <property type="match status" value="1"/>
</dbReference>
<evidence type="ECO:0000259" key="22">
    <source>
        <dbReference type="Pfam" id="PF00346"/>
    </source>
</evidence>
<evidence type="ECO:0000256" key="8">
    <source>
        <dbReference type="ARBA" id="ARBA00022519"/>
    </source>
</evidence>
<evidence type="ECO:0000256" key="1">
    <source>
        <dbReference type="ARBA" id="ARBA00002378"/>
    </source>
</evidence>
<dbReference type="HAMAP" id="MF_01357">
    <property type="entry name" value="NDH1_NuoC"/>
    <property type="match status" value="1"/>
</dbReference>
<keyword evidence="12 17" id="KW-0830">Ubiquinone</keyword>
<dbReference type="InterPro" id="IPR010218">
    <property type="entry name" value="NADH_DH_suC"/>
</dbReference>
<dbReference type="Proteomes" id="UP000525298">
    <property type="component" value="Unassembled WGS sequence"/>
</dbReference>
<feature type="domain" description="NADH:ubiquinone oxidoreductase-like 20kDa subunit" evidence="23">
    <location>
        <begin position="27"/>
        <end position="134"/>
    </location>
</feature>
<dbReference type="NCBIfam" id="NF005012">
    <property type="entry name" value="PRK06411.1"/>
    <property type="match status" value="1"/>
</dbReference>
<dbReference type="GO" id="GO:0051539">
    <property type="term" value="F:4 iron, 4 sulfur cluster binding"/>
    <property type="evidence" value="ECO:0007669"/>
    <property type="project" value="UniProtKB-KW"/>
</dbReference>
<keyword evidence="9 17" id="KW-0874">Quinone</keyword>
<evidence type="ECO:0000256" key="6">
    <source>
        <dbReference type="ARBA" id="ARBA00022448"/>
    </source>
</evidence>
<dbReference type="Pfam" id="PF01058">
    <property type="entry name" value="Oxidored_q6"/>
    <property type="match status" value="1"/>
</dbReference>
<evidence type="ECO:0000256" key="9">
    <source>
        <dbReference type="ARBA" id="ARBA00022719"/>
    </source>
</evidence>
<accession>A0A7W0CAX8</accession>
<evidence type="ECO:0000259" key="21">
    <source>
        <dbReference type="Pfam" id="PF00329"/>
    </source>
</evidence>
<evidence type="ECO:0000256" key="15">
    <source>
        <dbReference type="ARBA" id="ARBA00025957"/>
    </source>
</evidence>
<comment type="similarity">
    <text evidence="4">In the central section; belongs to the complex I 30 kDa subunit family.</text>
</comment>
<keyword evidence="11 17" id="KW-0520">NAD</keyword>
<keyword evidence="14" id="KW-0511">Multifunctional enzyme</keyword>
<evidence type="ECO:0000256" key="5">
    <source>
        <dbReference type="ARBA" id="ARBA00010019"/>
    </source>
</evidence>
<dbReference type="InterPro" id="IPR029014">
    <property type="entry name" value="NiFe-Hase_large"/>
</dbReference>
<dbReference type="GO" id="GO:0005506">
    <property type="term" value="F:iron ion binding"/>
    <property type="evidence" value="ECO:0007669"/>
    <property type="project" value="UniProtKB-UniRule"/>
</dbReference>
<gene>
    <name evidence="18" type="primary">nuoC</name>
    <name evidence="17" type="synonym">nuoB</name>
    <name evidence="19" type="synonym">nuoD</name>
    <name evidence="24" type="ORF">HNR65_002744</name>
</gene>
<comment type="function">
    <text evidence="1 17">NDH-1 shuttles electrons from NADH, via FMN and iron-sulfur (Fe-S) centers, to quinones in the respiratory chain. The immediate electron acceptor for the enzyme in this species is believed to be ubiquinone. Couples the redox reaction to proton translocation (for every two electrons transferred, four hydrogen ions are translocated across the cytoplasmic membrane), and thus conserves the redox energy in a proton gradient.</text>
</comment>
<dbReference type="HAMAP" id="MF_01356">
    <property type="entry name" value="NDH1_NuoB"/>
    <property type="match status" value="1"/>
</dbReference>
<dbReference type="PROSITE" id="PS00535">
    <property type="entry name" value="COMPLEX1_49K"/>
    <property type="match status" value="1"/>
</dbReference>
<feature type="binding site" evidence="17">
    <location>
        <position position="26"/>
    </location>
    <ligand>
        <name>[4Fe-4S] cluster</name>
        <dbReference type="ChEBI" id="CHEBI:49883"/>
    </ligand>
</feature>
<dbReference type="PROSITE" id="PS00542">
    <property type="entry name" value="COMPLEX1_30K"/>
    <property type="match status" value="1"/>
</dbReference>
<comment type="similarity">
    <text evidence="18">Belongs to the complex I 30 kDa subunit family.</text>
</comment>
<evidence type="ECO:0000256" key="16">
    <source>
        <dbReference type="ARBA" id="ARBA00047712"/>
    </source>
</evidence>
<dbReference type="InterPro" id="IPR001135">
    <property type="entry name" value="NADH_Q_OxRdtase_suD"/>
</dbReference>
<sequence>MSRAVDSVINWARATSLWPMYFGLSCCFVEEITAWTPRYDIARFGAEVLRLSPRQADLLIVSGTVFKKVAPVVLRLYEQMAEPKWVISMGSCANTGGMYDVYSVVQGVNQILPVDVYIPGCPPRPEAVLHGLTRLQEKIQSGERPSGKVFHMSGGSHGTVAPVLVDGETKTRDTRGPGMNGISVRGSSVTPPDFHGTRAQFMWTPPAAQITLSPVENEVKSQLVRRFGDAVAPAEKSADMLTVDVDQSRAAEVLQFLKFGSSPRFLRLEDYTAVDQSARQNPEHYPDFTLVYHLLAFDPAVRVRIRAPLYGRYPETQSIHDLWQNAAWYEREIYDMFGIRFSGHPDLRRLLMPEGWQGHPLRKSYNGRATDMPAYTAEDARNLQPRAGEQFYRVDEHGESYVLNIGPHHTGTHGIIRYIAKMDGETITGLDMDIGYHHRGAEKIGERQHWIQYIPYTDRVDYLVGAANEFPYVLAVEKIAGIRVPERAEYIRVLFAELSRIANHMAYMGITANDVGALTPNFYAFRDREMIMDIVEMISGGRLHPAFFRPGGVAADLPEGWKEPVEAFLRVFPKRLGEYEKITLKNPIFRARTVDVGLMEKHDAVDLGVTGPNLRSTGVNWDLRKNMPYSVYDSLDFDVPTDTISDCWTRFRLRAEECRQSVRIIRQVIDQMPGGRYISEDYRYVVPQRQDMLKDIESLIHHFVNVTRGPKIPSGEAYAATENPRGEQGYYIVSDGLGFAYRVRIRGSSFTNVQAFPKICKGATIADFIAIIGAHDYTPADIDR</sequence>
<keyword evidence="13 17" id="KW-0472">Membrane</keyword>
<dbReference type="NCBIfam" id="TIGR01962">
    <property type="entry name" value="NuoD"/>
    <property type="match status" value="1"/>
</dbReference>
<evidence type="ECO:0000256" key="18">
    <source>
        <dbReference type="HAMAP-Rule" id="MF_01357"/>
    </source>
</evidence>
<comment type="cofactor">
    <cofactor evidence="17">
        <name>[4Fe-4S] cluster</name>
        <dbReference type="ChEBI" id="CHEBI:49883"/>
    </cofactor>
    <text evidence="17">Binds 1 [4Fe-4S] cluster.</text>
</comment>
<comment type="catalytic activity">
    <reaction evidence="16 17">
        <text>a quinone + NADH + 5 H(+)(in) = a quinol + NAD(+) + 4 H(+)(out)</text>
        <dbReference type="Rhea" id="RHEA:57888"/>
        <dbReference type="ChEBI" id="CHEBI:15378"/>
        <dbReference type="ChEBI" id="CHEBI:24646"/>
        <dbReference type="ChEBI" id="CHEBI:57540"/>
        <dbReference type="ChEBI" id="CHEBI:57945"/>
        <dbReference type="ChEBI" id="CHEBI:132124"/>
    </reaction>
</comment>
<dbReference type="InterPro" id="IPR006138">
    <property type="entry name" value="NADH_UQ_OxRdtase_20Kd_su"/>
</dbReference>
<dbReference type="AlphaFoldDB" id="A0A7W0CAX8"/>
<keyword evidence="7 17" id="KW-1003">Cell membrane</keyword>
<dbReference type="InterPro" id="IPR037232">
    <property type="entry name" value="NADH_quin_OxRdtase_su_C/D-like"/>
</dbReference>
<evidence type="ECO:0000256" key="14">
    <source>
        <dbReference type="ARBA" id="ARBA00023268"/>
    </source>
</evidence>
<evidence type="ECO:0000256" key="17">
    <source>
        <dbReference type="HAMAP-Rule" id="MF_01356"/>
    </source>
</evidence>
<keyword evidence="17" id="KW-0408">Iron</keyword>
<feature type="region of interest" description="Disordered" evidence="20">
    <location>
        <begin position="169"/>
        <end position="190"/>
    </location>
</feature>
<keyword evidence="17" id="KW-0479">Metal-binding</keyword>
<evidence type="ECO:0000256" key="12">
    <source>
        <dbReference type="ARBA" id="ARBA00023075"/>
    </source>
</evidence>
<dbReference type="Gene3D" id="3.30.460.80">
    <property type="entry name" value="NADH:ubiquinone oxidoreductase, 30kDa subunit"/>
    <property type="match status" value="1"/>
</dbReference>
<dbReference type="GO" id="GO:0005886">
    <property type="term" value="C:plasma membrane"/>
    <property type="evidence" value="ECO:0007669"/>
    <property type="project" value="UniProtKB-SubCell"/>
</dbReference>
<evidence type="ECO:0000256" key="11">
    <source>
        <dbReference type="ARBA" id="ARBA00023027"/>
    </source>
</evidence>
<organism evidence="24 25">
    <name type="scientific">Desulfosalsimonas propionicica</name>
    <dbReference type="NCBI Taxonomy" id="332175"/>
    <lineage>
        <taxon>Bacteria</taxon>
        <taxon>Pseudomonadati</taxon>
        <taxon>Thermodesulfobacteriota</taxon>
        <taxon>Desulfobacteria</taxon>
        <taxon>Desulfobacterales</taxon>
        <taxon>Desulfosalsimonadaceae</taxon>
        <taxon>Desulfosalsimonas</taxon>
    </lineage>
</organism>
<evidence type="ECO:0000313" key="24">
    <source>
        <dbReference type="EMBL" id="MBA2882397.1"/>
    </source>
</evidence>
<dbReference type="FunFam" id="3.40.50.12280:FF:000002">
    <property type="entry name" value="NADH-quinone oxidoreductase subunit B"/>
    <property type="match status" value="1"/>
</dbReference>
<comment type="similarity">
    <text evidence="17">Belongs to the complex I 20 kDa subunit family.</text>
</comment>
<dbReference type="GO" id="GO:0048038">
    <property type="term" value="F:quinone binding"/>
    <property type="evidence" value="ECO:0007669"/>
    <property type="project" value="UniProtKB-KW"/>
</dbReference>
<keyword evidence="17" id="KW-0411">Iron-sulfur</keyword>
<comment type="similarity">
    <text evidence="19">Belongs to the complex I 49 kDa subunit family.</text>
</comment>
<dbReference type="SUPFAM" id="SSF56762">
    <property type="entry name" value="HydB/Nqo4-like"/>
    <property type="match status" value="1"/>
</dbReference>
<reference evidence="24 25" key="1">
    <citation type="submission" date="2020-07" db="EMBL/GenBank/DDBJ databases">
        <title>Genomic Encyclopedia of Type Strains, Phase IV (KMG-IV): sequencing the most valuable type-strain genomes for metagenomic binning, comparative biology and taxonomic classification.</title>
        <authorList>
            <person name="Goeker M."/>
        </authorList>
    </citation>
    <scope>NUCLEOTIDE SEQUENCE [LARGE SCALE GENOMIC DNA]</scope>
    <source>
        <strain evidence="24 25">DSM 17721</strain>
    </source>
</reference>
<evidence type="ECO:0000256" key="2">
    <source>
        <dbReference type="ARBA" id="ARBA00004515"/>
    </source>
</evidence>
<dbReference type="NCBIfam" id="NF004739">
    <property type="entry name" value="PRK06075.1"/>
    <property type="match status" value="1"/>
</dbReference>
<dbReference type="GO" id="GO:0008137">
    <property type="term" value="F:NADH dehydrogenase (ubiquinone) activity"/>
    <property type="evidence" value="ECO:0007669"/>
    <property type="project" value="InterPro"/>
</dbReference>
<dbReference type="Gene3D" id="3.40.50.12280">
    <property type="match status" value="1"/>
</dbReference>
<feature type="domain" description="NADH-quinone oxidoreductase subunit D" evidence="22">
    <location>
        <begin position="514"/>
        <end position="784"/>
    </location>
</feature>
<dbReference type="Pfam" id="PF00346">
    <property type="entry name" value="Complex1_49kDa"/>
    <property type="match status" value="1"/>
</dbReference>
<dbReference type="HAMAP" id="MF_01358">
    <property type="entry name" value="NDH1_NuoD"/>
    <property type="match status" value="1"/>
</dbReference>
<proteinExistence type="inferred from homology"/>
<evidence type="ECO:0000256" key="10">
    <source>
        <dbReference type="ARBA" id="ARBA00022967"/>
    </source>
</evidence>
<dbReference type="InterPro" id="IPR001268">
    <property type="entry name" value="NADH_UbQ_OxRdtase_30kDa_su"/>
</dbReference>
<name>A0A7W0CAX8_9BACT</name>
<dbReference type="InterPro" id="IPR020396">
    <property type="entry name" value="NADH_UbQ_OxRdtase_CS"/>
</dbReference>
<dbReference type="SUPFAM" id="SSF56770">
    <property type="entry name" value="HydA/Nqo6-like"/>
    <property type="match status" value="1"/>
</dbReference>
<dbReference type="Pfam" id="PF00329">
    <property type="entry name" value="Complex1_30kDa"/>
    <property type="match status" value="1"/>
</dbReference>
<evidence type="ECO:0000259" key="23">
    <source>
        <dbReference type="Pfam" id="PF01058"/>
    </source>
</evidence>
<dbReference type="NCBIfam" id="NF009808">
    <property type="entry name" value="PRK13292.1"/>
    <property type="match status" value="1"/>
</dbReference>
<comment type="caution">
    <text evidence="24">The sequence shown here is derived from an EMBL/GenBank/DDBJ whole genome shotgun (WGS) entry which is preliminary data.</text>
</comment>
<dbReference type="PANTHER" id="PTHR11993">
    <property type="entry name" value="NADH-UBIQUINONE OXIDOREDUCTASE 49 KDA SUBUNIT"/>
    <property type="match status" value="1"/>
</dbReference>
<evidence type="ECO:0000256" key="19">
    <source>
        <dbReference type="HAMAP-Rule" id="MF_01358"/>
    </source>
</evidence>
<keyword evidence="25" id="KW-1185">Reference proteome</keyword>